<organism evidence="1 2">
    <name type="scientific">Cellulomonas fimi (strain ATCC 484 / DSM 20113 / JCM 1341 / CCUG 24087 / LMG 16345 / NBRC 15513 / NCIMB 8980 / NCTC 7547 / NRS-133)</name>
    <dbReference type="NCBI Taxonomy" id="590998"/>
    <lineage>
        <taxon>Bacteria</taxon>
        <taxon>Bacillati</taxon>
        <taxon>Actinomycetota</taxon>
        <taxon>Actinomycetes</taxon>
        <taxon>Micrococcales</taxon>
        <taxon>Cellulomonadaceae</taxon>
        <taxon>Cellulomonas</taxon>
    </lineage>
</organism>
<accession>F4H066</accession>
<dbReference type="EMBL" id="CP002666">
    <property type="protein sequence ID" value="AEE46113.1"/>
    <property type="molecule type" value="Genomic_DNA"/>
</dbReference>
<evidence type="ECO:0000313" key="1">
    <source>
        <dbReference type="EMBL" id="AEE46113.1"/>
    </source>
</evidence>
<dbReference type="AlphaFoldDB" id="F4H066"/>
<reference evidence="1 2" key="1">
    <citation type="submission" date="2011-04" db="EMBL/GenBank/DDBJ databases">
        <title>Complete sequence of Cellulomonas fimi ATCC 484.</title>
        <authorList>
            <consortium name="US DOE Joint Genome Institute"/>
            <person name="Lucas S."/>
            <person name="Han J."/>
            <person name="Lapidus A."/>
            <person name="Cheng J.-F."/>
            <person name="Goodwin L."/>
            <person name="Pitluck S."/>
            <person name="Peters L."/>
            <person name="Chertkov O."/>
            <person name="Detter J.C."/>
            <person name="Han C."/>
            <person name="Tapia R."/>
            <person name="Land M."/>
            <person name="Hauser L."/>
            <person name="Kyrpides N."/>
            <person name="Ivanova N."/>
            <person name="Ovchinnikova G."/>
            <person name="Pagani I."/>
            <person name="Mead D."/>
            <person name="Brumm P."/>
            <person name="Woyke T."/>
        </authorList>
    </citation>
    <scope>NUCLEOTIDE SEQUENCE [LARGE SCALE GENOMIC DNA]</scope>
    <source>
        <strain evidence="2">ATCC 484 / DSM 20113 / JCM 1341 / NBRC 15513 / NCIMB 8980 / NCTC 7547</strain>
    </source>
</reference>
<dbReference type="KEGG" id="cfi:Celf_1983"/>
<name>F4H066_CELFA</name>
<dbReference type="STRING" id="590998.Celf_1983"/>
<protein>
    <submittedName>
        <fullName evidence="1">Uncharacterized protein</fullName>
    </submittedName>
</protein>
<evidence type="ECO:0000313" key="2">
    <source>
        <dbReference type="Proteomes" id="UP000008460"/>
    </source>
</evidence>
<dbReference type="HOGENOM" id="CLU_2057156_0_0_11"/>
<gene>
    <name evidence="1" type="ordered locus">Celf_1983</name>
</gene>
<keyword evidence="2" id="KW-1185">Reference proteome</keyword>
<dbReference type="Proteomes" id="UP000008460">
    <property type="component" value="Chromosome"/>
</dbReference>
<proteinExistence type="predicted"/>
<sequence>MSGGDRHVRVVLRVHPPTGDALPDVVVAVDDVTRADAPARRVAATRLRDVVVPGEGIVVQVTVPAGAGAAVRGRRYTVRARAGADADAGTFAPADLLSTGVPVTLDGTDDVTLELRPLT</sequence>
<dbReference type="RefSeq" id="WP_013771139.1">
    <property type="nucleotide sequence ID" value="NC_015514.1"/>
</dbReference>